<protein>
    <recommendedName>
        <fullName evidence="3">STAS domain-containing protein</fullName>
    </recommendedName>
</protein>
<comment type="caution">
    <text evidence="1">The sequence shown here is derived from an EMBL/GenBank/DDBJ whole genome shotgun (WGS) entry which is preliminary data.</text>
</comment>
<keyword evidence="2" id="KW-1185">Reference proteome</keyword>
<dbReference type="Proteomes" id="UP000565724">
    <property type="component" value="Unassembled WGS sequence"/>
</dbReference>
<dbReference type="RefSeq" id="WP_175347308.1">
    <property type="nucleotide sequence ID" value="NZ_JABMCI010000060.1"/>
</dbReference>
<gene>
    <name evidence="1" type="ORF">HP550_08825</name>
</gene>
<evidence type="ECO:0000313" key="1">
    <source>
        <dbReference type="EMBL" id="NUU17351.1"/>
    </source>
</evidence>
<name>A0A7Y6A057_9CELL</name>
<evidence type="ECO:0008006" key="3">
    <source>
        <dbReference type="Google" id="ProtNLM"/>
    </source>
</evidence>
<proteinExistence type="predicted"/>
<dbReference type="EMBL" id="JABMCI010000060">
    <property type="protein sequence ID" value="NUU17351.1"/>
    <property type="molecule type" value="Genomic_DNA"/>
</dbReference>
<sequence>MSPHTTAAHDPWLTANVRPAGSFGRADVGRLRALLGALSASASLVVLDLAAVSLRSGQAADVIDEAGWELERRGGCLLCINADDDVRARLVGCLHAVVVGPGEPTPAL</sequence>
<accession>A0A7Y6A057</accession>
<organism evidence="1 2">
    <name type="scientific">Cellulomonas humilata</name>
    <dbReference type="NCBI Taxonomy" id="144055"/>
    <lineage>
        <taxon>Bacteria</taxon>
        <taxon>Bacillati</taxon>
        <taxon>Actinomycetota</taxon>
        <taxon>Actinomycetes</taxon>
        <taxon>Micrococcales</taxon>
        <taxon>Cellulomonadaceae</taxon>
        <taxon>Cellulomonas</taxon>
    </lineage>
</organism>
<dbReference type="AlphaFoldDB" id="A0A7Y6A057"/>
<evidence type="ECO:0000313" key="2">
    <source>
        <dbReference type="Proteomes" id="UP000565724"/>
    </source>
</evidence>
<reference evidence="1 2" key="1">
    <citation type="submission" date="2020-05" db="EMBL/GenBank/DDBJ databases">
        <title>Genome Sequencing of Type Strains.</title>
        <authorList>
            <person name="Lemaire J.F."/>
            <person name="Inderbitzin P."/>
            <person name="Gregorio O.A."/>
            <person name="Collins S.B."/>
            <person name="Wespe N."/>
            <person name="Knight-Connoni V."/>
        </authorList>
    </citation>
    <scope>NUCLEOTIDE SEQUENCE [LARGE SCALE GENOMIC DNA]</scope>
    <source>
        <strain evidence="1 2">ATCC 25174</strain>
    </source>
</reference>